<dbReference type="AlphaFoldDB" id="D5AA52"/>
<evidence type="ECO:0000313" key="1">
    <source>
        <dbReference type="EMBL" id="ADE76421.1"/>
    </source>
</evidence>
<reference evidence="1" key="1">
    <citation type="submission" date="2010-04" db="EMBL/GenBank/DDBJ databases">
        <authorList>
            <person name="Reid K.E."/>
            <person name="Liao N."/>
            <person name="Chan S."/>
            <person name="Docking R."/>
            <person name="Taylor G."/>
            <person name="Moore R."/>
            <person name="Mayo M."/>
            <person name="Munro S."/>
            <person name="King J."/>
            <person name="Yanchuk A."/>
            <person name="Holt R."/>
            <person name="Jones S."/>
            <person name="Marra M."/>
            <person name="Ritland C.E."/>
            <person name="Ritland K."/>
            <person name="Bohlmann J."/>
        </authorList>
    </citation>
    <scope>NUCLEOTIDE SEQUENCE</scope>
    <source>
        <tissue evidence="1">Bud</tissue>
    </source>
</reference>
<sequence>MWHLHLHSLAMQHMLGYITLHNQGWPKIHLSCFSNQSH</sequence>
<organism evidence="1">
    <name type="scientific">Picea sitchensis</name>
    <name type="common">Sitka spruce</name>
    <name type="synonym">Pinus sitchensis</name>
    <dbReference type="NCBI Taxonomy" id="3332"/>
    <lineage>
        <taxon>Eukaryota</taxon>
        <taxon>Viridiplantae</taxon>
        <taxon>Streptophyta</taxon>
        <taxon>Embryophyta</taxon>
        <taxon>Tracheophyta</taxon>
        <taxon>Spermatophyta</taxon>
        <taxon>Pinopsida</taxon>
        <taxon>Pinidae</taxon>
        <taxon>Conifers I</taxon>
        <taxon>Pinales</taxon>
        <taxon>Pinaceae</taxon>
        <taxon>Picea</taxon>
    </lineage>
</organism>
<proteinExistence type="evidence at transcript level"/>
<accession>D5AA52</accession>
<name>D5AA52_PICSI</name>
<protein>
    <submittedName>
        <fullName evidence="1">Uncharacterized protein</fullName>
    </submittedName>
</protein>
<dbReference type="EMBL" id="BT123080">
    <property type="protein sequence ID" value="ADE76421.1"/>
    <property type="molecule type" value="mRNA"/>
</dbReference>